<reference evidence="2 3" key="1">
    <citation type="submission" date="2019-03" db="EMBL/GenBank/DDBJ databases">
        <authorList>
            <consortium name="Pathogen Informatics"/>
        </authorList>
    </citation>
    <scope>NUCLEOTIDE SEQUENCE [LARGE SCALE GENOMIC DNA]</scope>
    <source>
        <strain evidence="2 3">NCTC12282</strain>
    </source>
</reference>
<dbReference type="Proteomes" id="UP000373449">
    <property type="component" value="Unassembled WGS sequence"/>
</dbReference>
<evidence type="ECO:0000313" key="3">
    <source>
        <dbReference type="Proteomes" id="UP000373449"/>
    </source>
</evidence>
<keyword evidence="1" id="KW-0812">Transmembrane</keyword>
<name>A0A484ZEY2_9GAMM</name>
<organism evidence="2 3">
    <name type="scientific">Budvicia aquatica</name>
    <dbReference type="NCBI Taxonomy" id="82979"/>
    <lineage>
        <taxon>Bacteria</taxon>
        <taxon>Pseudomonadati</taxon>
        <taxon>Pseudomonadota</taxon>
        <taxon>Gammaproteobacteria</taxon>
        <taxon>Enterobacterales</taxon>
        <taxon>Budviciaceae</taxon>
        <taxon>Budvicia</taxon>
    </lineage>
</organism>
<feature type="transmembrane region" description="Helical" evidence="1">
    <location>
        <begin position="13"/>
        <end position="31"/>
    </location>
</feature>
<dbReference type="AlphaFoldDB" id="A0A484ZEY2"/>
<keyword evidence="1" id="KW-0472">Membrane</keyword>
<accession>A0A484ZEY2</accession>
<sequence length="36" mass="4091">MNLKFKANFVTDLSLPLTMVDNFSVIMVLLYQTLGL</sequence>
<protein>
    <submittedName>
        <fullName evidence="2">Uncharacterized protein</fullName>
    </submittedName>
</protein>
<proteinExistence type="predicted"/>
<evidence type="ECO:0000256" key="1">
    <source>
        <dbReference type="SAM" id="Phobius"/>
    </source>
</evidence>
<keyword evidence="1" id="KW-1133">Transmembrane helix</keyword>
<gene>
    <name evidence="2" type="ORF">NCTC12282_01956</name>
</gene>
<evidence type="ECO:0000313" key="2">
    <source>
        <dbReference type="EMBL" id="VFS47022.1"/>
    </source>
</evidence>
<dbReference type="EMBL" id="CAADJA010000002">
    <property type="protein sequence ID" value="VFS47022.1"/>
    <property type="molecule type" value="Genomic_DNA"/>
</dbReference>